<sequence>MDSPTSKRRLRNITACFRTPSCDEVKLASGSPPTRAVSCRTGCRSLLVVSRCANSPRPAAATTFSATWSPGLRRHRRGPPLRIVRRRIGVVEVEERRSAATASSGGPV</sequence>
<accession>A0A1I8F8Y9</accession>
<evidence type="ECO:0000313" key="1">
    <source>
        <dbReference type="Proteomes" id="UP000095280"/>
    </source>
</evidence>
<proteinExistence type="predicted"/>
<protein>
    <submittedName>
        <fullName evidence="2">Uncharacterized protein</fullName>
    </submittedName>
</protein>
<reference evidence="2" key="1">
    <citation type="submission" date="2016-11" db="UniProtKB">
        <authorList>
            <consortium name="WormBaseParasite"/>
        </authorList>
    </citation>
    <scope>IDENTIFICATION</scope>
</reference>
<dbReference type="Proteomes" id="UP000095280">
    <property type="component" value="Unplaced"/>
</dbReference>
<dbReference type="WBParaSite" id="maker-unitig_25167-snap-gene-0.2-mRNA-1">
    <property type="protein sequence ID" value="maker-unitig_25167-snap-gene-0.2-mRNA-1"/>
    <property type="gene ID" value="maker-unitig_25167-snap-gene-0.2"/>
</dbReference>
<keyword evidence="1" id="KW-1185">Reference proteome</keyword>
<name>A0A1I8F8Y9_9PLAT</name>
<dbReference type="AlphaFoldDB" id="A0A1I8F8Y9"/>
<evidence type="ECO:0000313" key="2">
    <source>
        <dbReference type="WBParaSite" id="maker-unitig_25167-snap-gene-0.2-mRNA-1"/>
    </source>
</evidence>
<organism evidence="1 2">
    <name type="scientific">Macrostomum lignano</name>
    <dbReference type="NCBI Taxonomy" id="282301"/>
    <lineage>
        <taxon>Eukaryota</taxon>
        <taxon>Metazoa</taxon>
        <taxon>Spiralia</taxon>
        <taxon>Lophotrochozoa</taxon>
        <taxon>Platyhelminthes</taxon>
        <taxon>Rhabditophora</taxon>
        <taxon>Macrostomorpha</taxon>
        <taxon>Macrostomida</taxon>
        <taxon>Macrostomidae</taxon>
        <taxon>Macrostomum</taxon>
    </lineage>
</organism>